<proteinExistence type="predicted"/>
<feature type="compositionally biased region" description="Polar residues" evidence="1">
    <location>
        <begin position="128"/>
        <end position="148"/>
    </location>
</feature>
<feature type="compositionally biased region" description="Basic and acidic residues" evidence="1">
    <location>
        <begin position="23"/>
        <end position="34"/>
    </location>
</feature>
<feature type="region of interest" description="Disordered" evidence="1">
    <location>
        <begin position="245"/>
        <end position="512"/>
    </location>
</feature>
<evidence type="ECO:0000256" key="1">
    <source>
        <dbReference type="SAM" id="MobiDB-lite"/>
    </source>
</evidence>
<feature type="compositionally biased region" description="Basic and acidic residues" evidence="1">
    <location>
        <begin position="105"/>
        <end position="127"/>
    </location>
</feature>
<comment type="caution">
    <text evidence="2">The sequence shown here is derived from an EMBL/GenBank/DDBJ whole genome shotgun (WGS) entry which is preliminary data.</text>
</comment>
<dbReference type="EMBL" id="CAJFCJ010000002">
    <property type="protein sequence ID" value="CAD5111896.1"/>
    <property type="molecule type" value="Genomic_DNA"/>
</dbReference>
<evidence type="ECO:0000313" key="2">
    <source>
        <dbReference type="EMBL" id="CAD5111896.1"/>
    </source>
</evidence>
<feature type="compositionally biased region" description="Polar residues" evidence="1">
    <location>
        <begin position="295"/>
        <end position="326"/>
    </location>
</feature>
<feature type="compositionally biased region" description="Basic residues" evidence="1">
    <location>
        <begin position="11"/>
        <end position="22"/>
    </location>
</feature>
<dbReference type="Proteomes" id="UP000549394">
    <property type="component" value="Unassembled WGS sequence"/>
</dbReference>
<organism evidence="2 3">
    <name type="scientific">Dimorphilus gyrociliatus</name>
    <dbReference type="NCBI Taxonomy" id="2664684"/>
    <lineage>
        <taxon>Eukaryota</taxon>
        <taxon>Metazoa</taxon>
        <taxon>Spiralia</taxon>
        <taxon>Lophotrochozoa</taxon>
        <taxon>Annelida</taxon>
        <taxon>Polychaeta</taxon>
        <taxon>Polychaeta incertae sedis</taxon>
        <taxon>Dinophilidae</taxon>
        <taxon>Dimorphilus</taxon>
    </lineage>
</organism>
<evidence type="ECO:0000313" key="3">
    <source>
        <dbReference type="Proteomes" id="UP000549394"/>
    </source>
</evidence>
<keyword evidence="3" id="KW-1185">Reference proteome</keyword>
<gene>
    <name evidence="2" type="ORF">DGYR_LOCUS1121</name>
</gene>
<feature type="region of interest" description="Disordered" evidence="1">
    <location>
        <begin position="11"/>
        <end position="37"/>
    </location>
</feature>
<feature type="compositionally biased region" description="Basic residues" evidence="1">
    <location>
        <begin position="67"/>
        <end position="77"/>
    </location>
</feature>
<feature type="compositionally biased region" description="Polar residues" evidence="1">
    <location>
        <begin position="488"/>
        <end position="505"/>
    </location>
</feature>
<dbReference type="AlphaFoldDB" id="A0A7I8V6R3"/>
<reference evidence="2 3" key="1">
    <citation type="submission" date="2020-08" db="EMBL/GenBank/DDBJ databases">
        <authorList>
            <person name="Hejnol A."/>
        </authorList>
    </citation>
    <scope>NUCLEOTIDE SEQUENCE [LARGE SCALE GENOMIC DNA]</scope>
</reference>
<name>A0A7I8V6R3_9ANNE</name>
<feature type="compositionally biased region" description="Low complexity" evidence="1">
    <location>
        <begin position="280"/>
        <end position="294"/>
    </location>
</feature>
<accession>A0A7I8V6R3</accession>
<feature type="compositionally biased region" description="Basic and acidic residues" evidence="1">
    <location>
        <begin position="149"/>
        <end position="162"/>
    </location>
</feature>
<protein>
    <submittedName>
        <fullName evidence="2">DgyrCDS1160</fullName>
    </submittedName>
</protein>
<feature type="region of interest" description="Disordered" evidence="1">
    <location>
        <begin position="67"/>
        <end position="188"/>
    </location>
</feature>
<sequence length="512" mass="57615">MLNFFRNLFRSKHSKSQKKSSKKEKANEEQDDGIHAVFTPFDPDQAIGIGGNLDDIRNTELLENRAHKDRSKIRQKVRPPTFLHNRQAVVLKNERIGNESTVETTKTDSKSLPENSLVKEESNKEIEPNTNLQELGSKSHSPVNSVIEEQTKADESGNRKEDNTDDDSNSDDKGRKSFSENNDPIPVVNTSVILLAEDVHKEEDRIHEQNVTSITVEEKIINQIDEKESTQESGPTVVAIDVYERKETLSTSEDEKSVAEVEPEKESETEAPTPVLDQASTNTIEISSSRTSEIQQPNNTVYDNITIKQPVTKAPSFSQKSRQMESTVELREPKSSMFNQEEEQHEDNSEPVVRYREKSVVKSSVEEEPDTEKPAWVAMALKRSSIWKDPDEESSAVNPSKDENVENKPPNVESSENKPRTKPAINKPKPSFIPKDTAEEPLFQKNQGADIVKPSDLRKTKSIKAAASPRLNRQSAPAVERPLEENSTETNAKQTGKPSRVSSLTKKWESVR</sequence>
<feature type="compositionally biased region" description="Basic and acidic residues" evidence="1">
    <location>
        <begin position="245"/>
        <end position="268"/>
    </location>
</feature>